<protein>
    <submittedName>
        <fullName evidence="1">Putative PD-(D/E)XK family member</fullName>
    </submittedName>
</protein>
<name>A0A1H3JTS8_EUBBA</name>
<evidence type="ECO:0000313" key="1">
    <source>
        <dbReference type="EMBL" id="SDY43326.1"/>
    </source>
</evidence>
<dbReference type="Proteomes" id="UP000199652">
    <property type="component" value="Unassembled WGS sequence"/>
</dbReference>
<dbReference type="STRING" id="1528.SAMN04488579_1345"/>
<dbReference type="AlphaFoldDB" id="A0A1H3JTS8"/>
<sequence>MKSDLESKFKIGKDNNTFQRISAECPHDIFAGYNMGKAILCIKGKGQYCEIRSTRIIRTIFTGRENHCFELCFVLNEDTYFRQFLKLCTDIIERATIETEQKLLINVLNTWSCWLELFKGERSPYLNDNQIKGLVAELLFLNQYLIPKIGGDAAITAWMGPEKNHKDIETGERWCEIKAVSTGALTVKISSLEQLDSDIYGYLVIFYLDKSNQTRDNQINLNKCVKSIEMKLEAIETQFLFKRKLLKAGYFEDVYYDTICFLHKKTSFYRVTDGFPVILKKDIATGIVRVAYDIMIEALVEYQIQGN</sequence>
<dbReference type="EMBL" id="FNOU01000034">
    <property type="protein sequence ID" value="SDY43326.1"/>
    <property type="molecule type" value="Genomic_DNA"/>
</dbReference>
<accession>A0A1H3JTS8</accession>
<evidence type="ECO:0000313" key="2">
    <source>
        <dbReference type="Proteomes" id="UP000199652"/>
    </source>
</evidence>
<dbReference type="InterPro" id="IPR025534">
    <property type="entry name" value="DUF4420"/>
</dbReference>
<keyword evidence="2" id="KW-1185">Reference proteome</keyword>
<gene>
    <name evidence="1" type="ORF">SAMN04488579_1345</name>
</gene>
<dbReference type="OrthoDB" id="1902020at2"/>
<organism evidence="1 2">
    <name type="scientific">Eubacterium barkeri</name>
    <name type="common">Clostridium barkeri</name>
    <dbReference type="NCBI Taxonomy" id="1528"/>
    <lineage>
        <taxon>Bacteria</taxon>
        <taxon>Bacillati</taxon>
        <taxon>Bacillota</taxon>
        <taxon>Clostridia</taxon>
        <taxon>Eubacteriales</taxon>
        <taxon>Eubacteriaceae</taxon>
        <taxon>Eubacterium</taxon>
    </lineage>
</organism>
<dbReference type="Pfam" id="PF14390">
    <property type="entry name" value="DUF4420"/>
    <property type="match status" value="1"/>
</dbReference>
<proteinExistence type="predicted"/>
<reference evidence="2" key="1">
    <citation type="submission" date="2016-10" db="EMBL/GenBank/DDBJ databases">
        <authorList>
            <person name="Varghese N."/>
            <person name="Submissions S."/>
        </authorList>
    </citation>
    <scope>NUCLEOTIDE SEQUENCE [LARGE SCALE GENOMIC DNA]</scope>
    <source>
        <strain evidence="2">VPI 5359</strain>
    </source>
</reference>
<dbReference type="RefSeq" id="WP_090247191.1">
    <property type="nucleotide sequence ID" value="NZ_FNOU01000034.1"/>
</dbReference>